<organism evidence="1 2">
    <name type="scientific">Pachysolen tannophilus NRRL Y-2460</name>
    <dbReference type="NCBI Taxonomy" id="669874"/>
    <lineage>
        <taxon>Eukaryota</taxon>
        <taxon>Fungi</taxon>
        <taxon>Dikarya</taxon>
        <taxon>Ascomycota</taxon>
        <taxon>Saccharomycotina</taxon>
        <taxon>Pichiomycetes</taxon>
        <taxon>Pachysolenaceae</taxon>
        <taxon>Pachysolen</taxon>
    </lineage>
</organism>
<evidence type="ECO:0000313" key="1">
    <source>
        <dbReference type="EMBL" id="ODV95111.1"/>
    </source>
</evidence>
<gene>
    <name evidence="1" type="ORF">PACTADRAFT_33695</name>
</gene>
<reference evidence="2" key="1">
    <citation type="submission" date="2016-05" db="EMBL/GenBank/DDBJ databases">
        <title>Comparative genomics of biotechnologically important yeasts.</title>
        <authorList>
            <consortium name="DOE Joint Genome Institute"/>
            <person name="Riley R."/>
            <person name="Haridas S."/>
            <person name="Wolfe K.H."/>
            <person name="Lopes M.R."/>
            <person name="Hittinger C.T."/>
            <person name="Goker M."/>
            <person name="Salamov A."/>
            <person name="Wisecaver J."/>
            <person name="Long T.M."/>
            <person name="Aerts A.L."/>
            <person name="Barry K."/>
            <person name="Choi C."/>
            <person name="Clum A."/>
            <person name="Coughlan A.Y."/>
            <person name="Deshpande S."/>
            <person name="Douglass A.P."/>
            <person name="Hanson S.J."/>
            <person name="Klenk H.-P."/>
            <person name="Labutti K."/>
            <person name="Lapidus A."/>
            <person name="Lindquist E."/>
            <person name="Lipzen A."/>
            <person name="Meier-Kolthoff J.P."/>
            <person name="Ohm R.A."/>
            <person name="Otillar R.P."/>
            <person name="Pangilinan J."/>
            <person name="Peng Y."/>
            <person name="Rokas A."/>
            <person name="Rosa C.A."/>
            <person name="Scheuner C."/>
            <person name="Sibirny A.A."/>
            <person name="Slot J.C."/>
            <person name="Stielow J.B."/>
            <person name="Sun H."/>
            <person name="Kurtzman C.P."/>
            <person name="Blackwell M."/>
            <person name="Grigoriev I.V."/>
            <person name="Jeffries T.W."/>
        </authorList>
    </citation>
    <scope>NUCLEOTIDE SEQUENCE [LARGE SCALE GENOMIC DNA]</scope>
    <source>
        <strain evidence="2">NRRL Y-2460</strain>
    </source>
</reference>
<dbReference type="EMBL" id="KV454014">
    <property type="protein sequence ID" value="ODV95111.1"/>
    <property type="molecule type" value="Genomic_DNA"/>
</dbReference>
<name>A0A1E4TTP5_PACTA</name>
<proteinExistence type="predicted"/>
<dbReference type="OrthoDB" id="4091697at2759"/>
<keyword evidence="2" id="KW-1185">Reference proteome</keyword>
<evidence type="ECO:0000313" key="2">
    <source>
        <dbReference type="Proteomes" id="UP000094236"/>
    </source>
</evidence>
<dbReference type="Proteomes" id="UP000094236">
    <property type="component" value="Unassembled WGS sequence"/>
</dbReference>
<accession>A0A1E4TTP5</accession>
<dbReference type="AlphaFoldDB" id="A0A1E4TTP5"/>
<sequence>MMLPRLAVRNVPSRAIGLMSKRFSSSEHHEPLAEEQNMFNSATITPFVFLFVSVGVYKYNESYKKEHDGSSFYSDMFNYELKDKLDSSFGNYQKKVFDEKYLYELISFTPKRDKYNYAIRVDDVPGRHFPSNSTSNFGLSLDMDNLEPRRKPVNPFK</sequence>
<protein>
    <submittedName>
        <fullName evidence="1">Uncharacterized protein</fullName>
    </submittedName>
</protein>